<sequence length="276" mass="31109">MSKKEGLEETAGNSQVGTASSSHTESRRRLYWKWSGLMLVFTLAIFVSLYTISSYSNVKDVSVEGTSEVYDQEVFNNSSITIGDSVLGTYFGREDIETRITEAIPQVSDAELKLTGLQSVTITISEYETVAFLQTDDDYQKILENGVILDETLPRITSSQPILLNFSQGEALERMLSIYEEVDDQVQSLISEIEHVEADHNPMLVRAFMNDGNEVLASIPTFAERMNYYLQMRETVDGNGVFDLEAGAYFIPYDSEEYESYENDDENEEDMDQGGE</sequence>
<dbReference type="InterPro" id="IPR026580">
    <property type="entry name" value="DivIB"/>
</dbReference>
<dbReference type="InterPro" id="IPR005548">
    <property type="entry name" value="Cell_div_FtsQ/DivIB_C"/>
</dbReference>
<dbReference type="EMBL" id="FNFK01000003">
    <property type="protein sequence ID" value="SDJ72994.1"/>
    <property type="molecule type" value="Genomic_DNA"/>
</dbReference>
<gene>
    <name evidence="8" type="primary">divIB</name>
    <name evidence="11" type="ORF">SAMN04488098_100322</name>
</gene>
<evidence type="ECO:0000313" key="12">
    <source>
        <dbReference type="Proteomes" id="UP000199433"/>
    </source>
</evidence>
<evidence type="ECO:0000259" key="10">
    <source>
        <dbReference type="PROSITE" id="PS51779"/>
    </source>
</evidence>
<dbReference type="InterPro" id="IPR034746">
    <property type="entry name" value="POTRA"/>
</dbReference>
<dbReference type="PANTHER" id="PTHR37820">
    <property type="entry name" value="CELL DIVISION PROTEIN DIVIB"/>
    <property type="match status" value="1"/>
</dbReference>
<evidence type="ECO:0000256" key="7">
    <source>
        <dbReference type="ARBA" id="ARBA00023306"/>
    </source>
</evidence>
<name>A0A1G8W3P0_9LACT</name>
<evidence type="ECO:0000256" key="5">
    <source>
        <dbReference type="ARBA" id="ARBA00022989"/>
    </source>
</evidence>
<dbReference type="InterPro" id="IPR013685">
    <property type="entry name" value="POTRA_FtsQ_type"/>
</dbReference>
<comment type="function">
    <text evidence="8">Cell division protein that may be involved in stabilizing or promoting the assembly of the division complex.</text>
</comment>
<dbReference type="InterPro" id="IPR050487">
    <property type="entry name" value="FtsQ_DivIB"/>
</dbReference>
<keyword evidence="4 8" id="KW-0812">Transmembrane</keyword>
<evidence type="ECO:0000256" key="4">
    <source>
        <dbReference type="ARBA" id="ARBA00022692"/>
    </source>
</evidence>
<reference evidence="12" key="1">
    <citation type="submission" date="2016-10" db="EMBL/GenBank/DDBJ databases">
        <authorList>
            <person name="Varghese N."/>
            <person name="Submissions S."/>
        </authorList>
    </citation>
    <scope>NUCLEOTIDE SEQUENCE [LARGE SCALE GENOMIC DNA]</scope>
    <source>
        <strain evidence="12">DSM 19181</strain>
    </source>
</reference>
<feature type="region of interest" description="Disordered" evidence="9">
    <location>
        <begin position="1"/>
        <end position="21"/>
    </location>
</feature>
<keyword evidence="3 8" id="KW-0132">Cell division</keyword>
<keyword evidence="12" id="KW-1185">Reference proteome</keyword>
<dbReference type="PANTHER" id="PTHR37820:SF1">
    <property type="entry name" value="CELL DIVISION PROTEIN FTSQ"/>
    <property type="match status" value="1"/>
</dbReference>
<evidence type="ECO:0000313" key="11">
    <source>
        <dbReference type="EMBL" id="SDJ72994.1"/>
    </source>
</evidence>
<feature type="region of interest" description="Disordered" evidence="9">
    <location>
        <begin position="256"/>
        <end position="276"/>
    </location>
</feature>
<feature type="transmembrane region" description="Helical" evidence="8">
    <location>
        <begin position="30"/>
        <end position="52"/>
    </location>
</feature>
<dbReference type="Pfam" id="PF03799">
    <property type="entry name" value="FtsQ_DivIB_C"/>
    <property type="match status" value="1"/>
</dbReference>
<dbReference type="Pfam" id="PF08478">
    <property type="entry name" value="POTRA_1"/>
    <property type="match status" value="1"/>
</dbReference>
<keyword evidence="2 8" id="KW-1003">Cell membrane</keyword>
<dbReference type="GO" id="GO:0043093">
    <property type="term" value="P:FtsZ-dependent cytokinesis"/>
    <property type="evidence" value="ECO:0007669"/>
    <property type="project" value="UniProtKB-UniRule"/>
</dbReference>
<comment type="similarity">
    <text evidence="8">Belongs to the FtsQ/DivIB family. DivIB subfamily.</text>
</comment>
<organism evidence="11 12">
    <name type="scientific">Alkalibacterium thalassium</name>
    <dbReference type="NCBI Taxonomy" id="426701"/>
    <lineage>
        <taxon>Bacteria</taxon>
        <taxon>Bacillati</taxon>
        <taxon>Bacillota</taxon>
        <taxon>Bacilli</taxon>
        <taxon>Lactobacillales</taxon>
        <taxon>Carnobacteriaceae</taxon>
        <taxon>Alkalibacterium</taxon>
    </lineage>
</organism>
<keyword evidence="7 8" id="KW-0131">Cell cycle</keyword>
<dbReference type="GO" id="GO:0005886">
    <property type="term" value="C:plasma membrane"/>
    <property type="evidence" value="ECO:0007669"/>
    <property type="project" value="UniProtKB-SubCell"/>
</dbReference>
<evidence type="ECO:0000256" key="2">
    <source>
        <dbReference type="ARBA" id="ARBA00022475"/>
    </source>
</evidence>
<evidence type="ECO:0000256" key="6">
    <source>
        <dbReference type="ARBA" id="ARBA00023136"/>
    </source>
</evidence>
<feature type="compositionally biased region" description="Polar residues" evidence="9">
    <location>
        <begin position="11"/>
        <end position="21"/>
    </location>
</feature>
<protein>
    <recommendedName>
        <fullName evidence="8">Cell division protein DivIB</fullName>
    </recommendedName>
</protein>
<proteinExistence type="inferred from homology"/>
<dbReference type="STRING" id="426701.SAMN04488098_100322"/>
<accession>A0A1G8W3P0</accession>
<evidence type="ECO:0000256" key="1">
    <source>
        <dbReference type="ARBA" id="ARBA00004370"/>
    </source>
</evidence>
<feature type="domain" description="POTRA" evidence="10">
    <location>
        <begin position="56"/>
        <end position="127"/>
    </location>
</feature>
<dbReference type="HAMAP" id="MF_00912">
    <property type="entry name" value="DivIB"/>
    <property type="match status" value="1"/>
</dbReference>
<evidence type="ECO:0000256" key="9">
    <source>
        <dbReference type="SAM" id="MobiDB-lite"/>
    </source>
</evidence>
<evidence type="ECO:0000256" key="8">
    <source>
        <dbReference type="HAMAP-Rule" id="MF_00912"/>
    </source>
</evidence>
<dbReference type="RefSeq" id="WP_091264574.1">
    <property type="nucleotide sequence ID" value="NZ_FNFK01000003.1"/>
</dbReference>
<dbReference type="AlphaFoldDB" id="A0A1G8W3P0"/>
<dbReference type="PROSITE" id="PS51779">
    <property type="entry name" value="POTRA"/>
    <property type="match status" value="1"/>
</dbReference>
<comment type="subcellular location">
    <subcellularLocation>
        <location evidence="8">Cell membrane</location>
        <topology evidence="8">Single-pass type II membrane protein</topology>
    </subcellularLocation>
    <subcellularLocation>
        <location evidence="1">Membrane</location>
    </subcellularLocation>
    <text evidence="8">Localizes to the division septum.</text>
</comment>
<dbReference type="Gene3D" id="3.40.50.10960">
    <property type="match status" value="1"/>
</dbReference>
<keyword evidence="6 8" id="KW-0472">Membrane</keyword>
<evidence type="ECO:0000256" key="3">
    <source>
        <dbReference type="ARBA" id="ARBA00022618"/>
    </source>
</evidence>
<dbReference type="OrthoDB" id="1819027at2"/>
<dbReference type="Proteomes" id="UP000199433">
    <property type="component" value="Unassembled WGS sequence"/>
</dbReference>
<dbReference type="GO" id="GO:0032153">
    <property type="term" value="C:cell division site"/>
    <property type="evidence" value="ECO:0007669"/>
    <property type="project" value="UniProtKB-UniRule"/>
</dbReference>
<keyword evidence="5 8" id="KW-1133">Transmembrane helix</keyword>